<protein>
    <recommendedName>
        <fullName evidence="8">Ribonuclease VapC</fullName>
        <shortName evidence="8">RNase VapC</shortName>
        <ecNumber evidence="8">3.1.-.-</ecNumber>
    </recommendedName>
    <alternativeName>
        <fullName evidence="8">Toxin VapC</fullName>
    </alternativeName>
</protein>
<dbReference type="Pfam" id="PF01850">
    <property type="entry name" value="PIN"/>
    <property type="match status" value="1"/>
</dbReference>
<evidence type="ECO:0000256" key="4">
    <source>
        <dbReference type="ARBA" id="ARBA00022723"/>
    </source>
</evidence>
<keyword evidence="3 8" id="KW-0540">Nuclease</keyword>
<dbReference type="Proteomes" id="UP000749311">
    <property type="component" value="Unassembled WGS sequence"/>
</dbReference>
<dbReference type="InterPro" id="IPR050556">
    <property type="entry name" value="Type_II_TA_system_RNase"/>
</dbReference>
<evidence type="ECO:0000313" key="10">
    <source>
        <dbReference type="EMBL" id="NIH56769.1"/>
    </source>
</evidence>
<organism evidence="10 11">
    <name type="scientific">Brooklawnia cerclae</name>
    <dbReference type="NCBI Taxonomy" id="349934"/>
    <lineage>
        <taxon>Bacteria</taxon>
        <taxon>Bacillati</taxon>
        <taxon>Actinomycetota</taxon>
        <taxon>Actinomycetes</taxon>
        <taxon>Propionibacteriales</taxon>
        <taxon>Propionibacteriaceae</taxon>
        <taxon>Brooklawnia</taxon>
    </lineage>
</organism>
<accession>A0ABX0SEH7</accession>
<comment type="similarity">
    <text evidence="7 8">Belongs to the PINc/VapC protein family.</text>
</comment>
<feature type="binding site" evidence="8">
    <location>
        <position position="102"/>
    </location>
    <ligand>
        <name>Mg(2+)</name>
        <dbReference type="ChEBI" id="CHEBI:18420"/>
    </ligand>
</feature>
<dbReference type="Gene3D" id="3.40.50.1010">
    <property type="entry name" value="5'-nuclease"/>
    <property type="match status" value="1"/>
</dbReference>
<dbReference type="EMBL" id="JAAMOZ010000001">
    <property type="protein sequence ID" value="NIH56769.1"/>
    <property type="molecule type" value="Genomic_DNA"/>
</dbReference>
<evidence type="ECO:0000256" key="3">
    <source>
        <dbReference type="ARBA" id="ARBA00022722"/>
    </source>
</evidence>
<comment type="cofactor">
    <cofactor evidence="1 8">
        <name>Mg(2+)</name>
        <dbReference type="ChEBI" id="CHEBI:18420"/>
    </cofactor>
</comment>
<evidence type="ECO:0000256" key="6">
    <source>
        <dbReference type="ARBA" id="ARBA00022842"/>
    </source>
</evidence>
<dbReference type="RefSeq" id="WP_167165957.1">
    <property type="nucleotide sequence ID" value="NZ_BAAAOO010000015.1"/>
</dbReference>
<dbReference type="EC" id="3.1.-.-" evidence="8"/>
<dbReference type="PANTHER" id="PTHR33653:SF1">
    <property type="entry name" value="RIBONUCLEASE VAPC2"/>
    <property type="match status" value="1"/>
</dbReference>
<keyword evidence="6 8" id="KW-0460">Magnesium</keyword>
<keyword evidence="11" id="KW-1185">Reference proteome</keyword>
<proteinExistence type="inferred from homology"/>
<sequence>MAIVVDTSALAAIVFGEPDANAFATVLLANGGDVHVSAATLVESEIVLESRQGMAAVQDLKLLLSQISAAVVEFDHAQAALAAAAWRRFGKGRHPAALNFGDCFSYALSKHLGVPLLFKGNDFSLTDVVSAM</sequence>
<keyword evidence="2 8" id="KW-1277">Toxin-antitoxin system</keyword>
<dbReference type="SUPFAM" id="SSF88723">
    <property type="entry name" value="PIN domain-like"/>
    <property type="match status" value="1"/>
</dbReference>
<evidence type="ECO:0000256" key="1">
    <source>
        <dbReference type="ARBA" id="ARBA00001946"/>
    </source>
</evidence>
<reference evidence="10 11" key="1">
    <citation type="submission" date="2020-02" db="EMBL/GenBank/DDBJ databases">
        <title>Sequencing the genomes of 1000 actinobacteria strains.</title>
        <authorList>
            <person name="Klenk H.-P."/>
        </authorList>
    </citation>
    <scope>NUCLEOTIDE SEQUENCE [LARGE SCALE GENOMIC DNA]</scope>
    <source>
        <strain evidence="10 11">DSM 19609</strain>
    </source>
</reference>
<evidence type="ECO:0000256" key="5">
    <source>
        <dbReference type="ARBA" id="ARBA00022801"/>
    </source>
</evidence>
<evidence type="ECO:0000256" key="2">
    <source>
        <dbReference type="ARBA" id="ARBA00022649"/>
    </source>
</evidence>
<feature type="binding site" evidence="8">
    <location>
        <position position="6"/>
    </location>
    <ligand>
        <name>Mg(2+)</name>
        <dbReference type="ChEBI" id="CHEBI:18420"/>
    </ligand>
</feature>
<feature type="domain" description="PIN" evidence="9">
    <location>
        <begin position="3"/>
        <end position="127"/>
    </location>
</feature>
<dbReference type="CDD" id="cd09871">
    <property type="entry name" value="PIN_MtVapC28-VapC30-like"/>
    <property type="match status" value="1"/>
</dbReference>
<dbReference type="HAMAP" id="MF_00265">
    <property type="entry name" value="VapC_Nob1"/>
    <property type="match status" value="1"/>
</dbReference>
<keyword evidence="4 8" id="KW-0479">Metal-binding</keyword>
<dbReference type="InterPro" id="IPR022907">
    <property type="entry name" value="VapC_family"/>
</dbReference>
<dbReference type="InterPro" id="IPR029060">
    <property type="entry name" value="PIN-like_dom_sf"/>
</dbReference>
<keyword evidence="8" id="KW-0800">Toxin</keyword>
<name>A0ABX0SEH7_9ACTN</name>
<comment type="function">
    <text evidence="8">Toxic component of a toxin-antitoxin (TA) system. An RNase.</text>
</comment>
<evidence type="ECO:0000256" key="7">
    <source>
        <dbReference type="ARBA" id="ARBA00038093"/>
    </source>
</evidence>
<comment type="caution">
    <text evidence="10">The sequence shown here is derived from an EMBL/GenBank/DDBJ whole genome shotgun (WGS) entry which is preliminary data.</text>
</comment>
<evidence type="ECO:0000259" key="9">
    <source>
        <dbReference type="Pfam" id="PF01850"/>
    </source>
</evidence>
<gene>
    <name evidence="8" type="primary">vapC</name>
    <name evidence="10" type="ORF">FB473_001414</name>
</gene>
<evidence type="ECO:0000256" key="8">
    <source>
        <dbReference type="HAMAP-Rule" id="MF_00265"/>
    </source>
</evidence>
<dbReference type="InterPro" id="IPR002716">
    <property type="entry name" value="PIN_dom"/>
</dbReference>
<keyword evidence="5 8" id="KW-0378">Hydrolase</keyword>
<dbReference type="PANTHER" id="PTHR33653">
    <property type="entry name" value="RIBONUCLEASE VAPC2"/>
    <property type="match status" value="1"/>
</dbReference>
<dbReference type="GO" id="GO:0016787">
    <property type="term" value="F:hydrolase activity"/>
    <property type="evidence" value="ECO:0007669"/>
    <property type="project" value="UniProtKB-KW"/>
</dbReference>
<evidence type="ECO:0000313" key="11">
    <source>
        <dbReference type="Proteomes" id="UP000749311"/>
    </source>
</evidence>